<keyword evidence="3" id="KW-1185">Reference proteome</keyword>
<dbReference type="RefSeq" id="WP_243012833.1">
    <property type="nucleotide sequence ID" value="NZ_JALGAR010000004.1"/>
</dbReference>
<proteinExistence type="predicted"/>
<comment type="caution">
    <text evidence="2">The sequence shown here is derived from an EMBL/GenBank/DDBJ whole genome shotgun (WGS) entry which is preliminary data.</text>
</comment>
<evidence type="ECO:0000313" key="2">
    <source>
        <dbReference type="EMBL" id="MCI4659284.1"/>
    </source>
</evidence>
<feature type="transmembrane region" description="Helical" evidence="1">
    <location>
        <begin position="134"/>
        <end position="155"/>
    </location>
</feature>
<name>A0AA41QYP4_9MICO</name>
<dbReference type="GO" id="GO:0005886">
    <property type="term" value="C:plasma membrane"/>
    <property type="evidence" value="ECO:0007669"/>
    <property type="project" value="UniProtKB-SubCell"/>
</dbReference>
<dbReference type="EMBL" id="JALGAR010000004">
    <property type="protein sequence ID" value="MCI4659284.1"/>
    <property type="molecule type" value="Genomic_DNA"/>
</dbReference>
<feature type="transmembrane region" description="Helical" evidence="1">
    <location>
        <begin position="248"/>
        <end position="268"/>
    </location>
</feature>
<keyword evidence="1" id="KW-1133">Transmembrane helix</keyword>
<organism evidence="2 3">
    <name type="scientific">Cryobacterium zhongshanensis</name>
    <dbReference type="NCBI Taxonomy" id="2928153"/>
    <lineage>
        <taxon>Bacteria</taxon>
        <taxon>Bacillati</taxon>
        <taxon>Actinomycetota</taxon>
        <taxon>Actinomycetes</taxon>
        <taxon>Micrococcales</taxon>
        <taxon>Microbacteriaceae</taxon>
        <taxon>Cryobacterium</taxon>
    </lineage>
</organism>
<feature type="transmembrane region" description="Helical" evidence="1">
    <location>
        <begin position="197"/>
        <end position="216"/>
    </location>
</feature>
<dbReference type="GO" id="GO:0140359">
    <property type="term" value="F:ABC-type transporter activity"/>
    <property type="evidence" value="ECO:0007669"/>
    <property type="project" value="InterPro"/>
</dbReference>
<sequence>MTASTATDVRRAPLPIFGKAFADGRRAMLGWGIGIAAAIFLYLPLYPSMIGTSEMQKLIDSLPRALIRTLNYDQISTGAGYTQATVFGLIGFLLIGIASIGWGAAMLGGDEESGQLELTIAHGVTRVQVVVERFAALVLKILLITALMFVLIALLNGPSQLGIDVGYLAQTCLLFAGLVLLCGSVAMLGGALTGRRVWGIGAGAFVAVVGYVFNALGNQSADLEWLHGLSPYYWAFGNYPMTNGGTPIAFLAFYGGSLLVAAATALVLRQRDIGV</sequence>
<gene>
    <name evidence="2" type="ORF">MQH31_15865</name>
</gene>
<feature type="transmembrane region" description="Helical" evidence="1">
    <location>
        <begin position="27"/>
        <end position="45"/>
    </location>
</feature>
<accession>A0AA41QYP4</accession>
<feature type="transmembrane region" description="Helical" evidence="1">
    <location>
        <begin position="167"/>
        <end position="190"/>
    </location>
</feature>
<reference evidence="2" key="1">
    <citation type="submission" date="2022-03" db="EMBL/GenBank/DDBJ databases">
        <title>Cryobacterium sp. nov. strain ZS14-85, isolated from Antarctic soil.</title>
        <authorList>
            <person name="Li J."/>
            <person name="Niu G."/>
        </authorList>
    </citation>
    <scope>NUCLEOTIDE SEQUENCE</scope>
    <source>
        <strain evidence="2">ZS14-85</strain>
    </source>
</reference>
<evidence type="ECO:0000313" key="3">
    <source>
        <dbReference type="Proteomes" id="UP001165341"/>
    </source>
</evidence>
<dbReference type="Pfam" id="PF12679">
    <property type="entry name" value="ABC2_membrane_2"/>
    <property type="match status" value="1"/>
</dbReference>
<dbReference type="AlphaFoldDB" id="A0AA41QYP4"/>
<feature type="transmembrane region" description="Helical" evidence="1">
    <location>
        <begin position="86"/>
        <end position="107"/>
    </location>
</feature>
<protein>
    <submittedName>
        <fullName evidence="2">ABC transporter permease</fullName>
    </submittedName>
</protein>
<evidence type="ECO:0000256" key="1">
    <source>
        <dbReference type="SAM" id="Phobius"/>
    </source>
</evidence>
<keyword evidence="1" id="KW-0812">Transmembrane</keyword>
<dbReference type="Proteomes" id="UP001165341">
    <property type="component" value="Unassembled WGS sequence"/>
</dbReference>
<keyword evidence="1" id="KW-0472">Membrane</keyword>